<dbReference type="Gene3D" id="3.30.40.10">
    <property type="entry name" value="Zinc/RING finger domain, C3HC4 (zinc finger)"/>
    <property type="match status" value="1"/>
</dbReference>
<keyword evidence="2" id="KW-0863">Zinc-finger</keyword>
<dbReference type="PROSITE" id="PS51292">
    <property type="entry name" value="ZF_RING_CH"/>
    <property type="match status" value="1"/>
</dbReference>
<organism evidence="6 7">
    <name type="scientific">Salvia divinorum</name>
    <name type="common">Maria pastora</name>
    <name type="synonym">Diviner's sage</name>
    <dbReference type="NCBI Taxonomy" id="28513"/>
    <lineage>
        <taxon>Eukaryota</taxon>
        <taxon>Viridiplantae</taxon>
        <taxon>Streptophyta</taxon>
        <taxon>Embryophyta</taxon>
        <taxon>Tracheophyta</taxon>
        <taxon>Spermatophyta</taxon>
        <taxon>Magnoliopsida</taxon>
        <taxon>eudicotyledons</taxon>
        <taxon>Gunneridae</taxon>
        <taxon>Pentapetalae</taxon>
        <taxon>asterids</taxon>
        <taxon>lamiids</taxon>
        <taxon>Lamiales</taxon>
        <taxon>Lamiaceae</taxon>
        <taxon>Nepetoideae</taxon>
        <taxon>Mentheae</taxon>
        <taxon>Salviinae</taxon>
        <taxon>Salvia</taxon>
        <taxon>Salvia subgen. Calosphace</taxon>
    </lineage>
</organism>
<dbReference type="SMART" id="SM00744">
    <property type="entry name" value="RINGv"/>
    <property type="match status" value="1"/>
</dbReference>
<keyword evidence="1" id="KW-0479">Metal-binding</keyword>
<dbReference type="InterPro" id="IPR011016">
    <property type="entry name" value="Znf_RING-CH"/>
</dbReference>
<comment type="caution">
    <text evidence="6">The sequence shown here is derived from an EMBL/GenBank/DDBJ whole genome shotgun (WGS) entry which is preliminary data.</text>
</comment>
<name>A0ABD1HJ13_SALDI</name>
<keyword evidence="4" id="KW-0472">Membrane</keyword>
<evidence type="ECO:0000259" key="5">
    <source>
        <dbReference type="PROSITE" id="PS51292"/>
    </source>
</evidence>
<dbReference type="EMBL" id="JBEAFC010000005">
    <property type="protein sequence ID" value="KAL1556440.1"/>
    <property type="molecule type" value="Genomic_DNA"/>
</dbReference>
<dbReference type="Pfam" id="PF12906">
    <property type="entry name" value="RINGv"/>
    <property type="match status" value="1"/>
</dbReference>
<dbReference type="AlphaFoldDB" id="A0ABD1HJ13"/>
<gene>
    <name evidence="6" type="ORF">AAHA92_12063</name>
</gene>
<feature type="domain" description="RING-CH-type" evidence="5">
    <location>
        <begin position="61"/>
        <end position="121"/>
    </location>
</feature>
<dbReference type="PANTHER" id="PTHR46214">
    <property type="entry name" value="ZINC FINGER, RING-CH-TYPE"/>
    <property type="match status" value="1"/>
</dbReference>
<evidence type="ECO:0000313" key="7">
    <source>
        <dbReference type="Proteomes" id="UP001567538"/>
    </source>
</evidence>
<dbReference type="Proteomes" id="UP001567538">
    <property type="component" value="Unassembled WGS sequence"/>
</dbReference>
<feature type="transmembrane region" description="Helical" evidence="4">
    <location>
        <begin position="154"/>
        <end position="176"/>
    </location>
</feature>
<protein>
    <recommendedName>
        <fullName evidence="5">RING-CH-type domain-containing protein</fullName>
    </recommendedName>
</protein>
<dbReference type="SUPFAM" id="SSF57850">
    <property type="entry name" value="RING/U-box"/>
    <property type="match status" value="1"/>
</dbReference>
<evidence type="ECO:0000256" key="3">
    <source>
        <dbReference type="ARBA" id="ARBA00022833"/>
    </source>
</evidence>
<keyword evidence="4" id="KW-0812">Transmembrane</keyword>
<evidence type="ECO:0000256" key="2">
    <source>
        <dbReference type="ARBA" id="ARBA00022771"/>
    </source>
</evidence>
<dbReference type="GO" id="GO:0008270">
    <property type="term" value="F:zinc ion binding"/>
    <property type="evidence" value="ECO:0007669"/>
    <property type="project" value="UniProtKB-KW"/>
</dbReference>
<keyword evidence="4" id="KW-1133">Transmembrane helix</keyword>
<reference evidence="6 7" key="1">
    <citation type="submission" date="2024-06" db="EMBL/GenBank/DDBJ databases">
        <title>A chromosome level genome sequence of Diviner's sage (Salvia divinorum).</title>
        <authorList>
            <person name="Ford S.A."/>
            <person name="Ro D.-K."/>
            <person name="Ness R.W."/>
            <person name="Phillips M.A."/>
        </authorList>
    </citation>
    <scope>NUCLEOTIDE SEQUENCE [LARGE SCALE GENOMIC DNA]</scope>
    <source>
        <strain evidence="6">SAF-2024a</strain>
        <tissue evidence="6">Leaf</tissue>
    </source>
</reference>
<sequence length="229" mass="24699">MRNGGTATMVGEFPDADIEKQQTGGGAPENAVVGQSQDLVEKVIDVVVVDCANKGESLPERDSNTLEECRVCQDETEEALITLGCLCRGGLSKAHHSCIVKWFNTRGSNKCEICQQVAANVIPPDPQASTSYWVWTVDPAFRAQDHQRGCFSPLWVAFSILVGGLLLDVLISVTLGVSALPVNIIIGVIVVLGLGTALRLGLEFCQEWNVRRVVQRVEANATIGYHPAL</sequence>
<feature type="transmembrane region" description="Helical" evidence="4">
    <location>
        <begin position="182"/>
        <end position="202"/>
    </location>
</feature>
<keyword evidence="7" id="KW-1185">Reference proteome</keyword>
<dbReference type="PANTHER" id="PTHR46214:SF16">
    <property type="entry name" value="OS10G0481450 PROTEIN"/>
    <property type="match status" value="1"/>
</dbReference>
<evidence type="ECO:0000256" key="4">
    <source>
        <dbReference type="SAM" id="Phobius"/>
    </source>
</evidence>
<proteinExistence type="predicted"/>
<keyword evidence="3" id="KW-0862">Zinc</keyword>
<dbReference type="InterPro" id="IPR013083">
    <property type="entry name" value="Znf_RING/FYVE/PHD"/>
</dbReference>
<evidence type="ECO:0000313" key="6">
    <source>
        <dbReference type="EMBL" id="KAL1556440.1"/>
    </source>
</evidence>
<accession>A0ABD1HJ13</accession>
<evidence type="ECO:0000256" key="1">
    <source>
        <dbReference type="ARBA" id="ARBA00022723"/>
    </source>
</evidence>